<dbReference type="PATRIC" id="fig|272621.13.peg.1021"/>
<keyword evidence="3" id="KW-1185">Reference proteome</keyword>
<evidence type="ECO:0000313" key="2">
    <source>
        <dbReference type="EMBL" id="AAV42917.1"/>
    </source>
</evidence>
<feature type="signal peptide" evidence="1">
    <location>
        <begin position="1"/>
        <end position="26"/>
    </location>
</feature>
<dbReference type="Proteomes" id="UP000006381">
    <property type="component" value="Chromosome"/>
</dbReference>
<keyword evidence="1" id="KW-0732">Signal</keyword>
<dbReference type="EMBL" id="CP000033">
    <property type="protein sequence ID" value="AAV42917.1"/>
    <property type="molecule type" value="Genomic_DNA"/>
</dbReference>
<name>Q5FK57_LACAC</name>
<dbReference type="RefSeq" id="WP_003547377.1">
    <property type="nucleotide sequence ID" value="NC_006814.3"/>
</dbReference>
<protein>
    <submittedName>
        <fullName evidence="2">Uncharacterized protein</fullName>
    </submittedName>
</protein>
<reference evidence="2 3" key="1">
    <citation type="journal article" date="2005" name="Proc. Natl. Acad. Sci. U.S.A.">
        <title>Complete genome sequence of the probiotic lactic acid bacterium Lactobacillus acidophilus NCFM.</title>
        <authorList>
            <person name="Altermann E."/>
            <person name="Russell W.M."/>
            <person name="Azcarate-Peril M.A."/>
            <person name="Barrangou R."/>
            <person name="Buck B.L."/>
            <person name="McAuliffe O."/>
            <person name="Souther N."/>
            <person name="Dobson A."/>
            <person name="Duong T."/>
            <person name="Callanan M."/>
            <person name="Lick S."/>
            <person name="Hamrick A."/>
            <person name="Cano R."/>
            <person name="Klaenhammer T.R."/>
        </authorList>
    </citation>
    <scope>NUCLEOTIDE SEQUENCE [LARGE SCALE GENOMIC DNA]</scope>
    <source>
        <strain evidence="3">ATCC 700396 / NCK56 / N2 / NCFM</strain>
    </source>
</reference>
<dbReference type="eggNOG" id="ENOG5033NZ2">
    <property type="taxonomic scope" value="Bacteria"/>
</dbReference>
<sequence length="217" mass="23104">MKKVLKSTSVALLSATLLATVTPALTNTVSATTNSFESKQPEKSPLITSEWFEEDNSVNSKLSAQDVDKVVETLKKSYPDLSTDYLRTIVNNQRQGDYSLPALDQVSQRHLHGTLAVQGGWKGITVSQMGAVIDAALIGASGGVGSLGVKYAIKKLGKSAAKKTIQIALQGIVGGAAGRVASKVVDQALDYAGSPGYYIAKYWDAHDKYPNNGRINF</sequence>
<proteinExistence type="predicted"/>
<evidence type="ECO:0000256" key="1">
    <source>
        <dbReference type="SAM" id="SignalP"/>
    </source>
</evidence>
<gene>
    <name evidence="2" type="ordered locus">LBA1071</name>
</gene>
<organism evidence="3">
    <name type="scientific">Lactobacillus acidophilus (strain ATCC 700396 / NCK56 / N2 / NCFM)</name>
    <dbReference type="NCBI Taxonomy" id="272621"/>
    <lineage>
        <taxon>Bacteria</taxon>
        <taxon>Bacillati</taxon>
        <taxon>Bacillota</taxon>
        <taxon>Bacilli</taxon>
        <taxon>Lactobacillales</taxon>
        <taxon>Lactobacillaceae</taxon>
        <taxon>Lactobacillus</taxon>
    </lineage>
</organism>
<dbReference type="AlphaFoldDB" id="Q5FK57"/>
<dbReference type="OrthoDB" id="2325732at2"/>
<dbReference type="GeneID" id="93289820"/>
<accession>Q5FK57</accession>
<feature type="chain" id="PRO_5039426062" evidence="1">
    <location>
        <begin position="27"/>
        <end position="217"/>
    </location>
</feature>
<dbReference type="DNASU" id="3252837"/>
<dbReference type="BioCyc" id="LACI272621:G1G49-1068-MONOMER"/>
<evidence type="ECO:0000313" key="3">
    <source>
        <dbReference type="Proteomes" id="UP000006381"/>
    </source>
</evidence>
<dbReference type="KEGG" id="lac:LBA1071"/>
<dbReference type="HOGENOM" id="CLU_104567_0_0_9"/>